<reference evidence="1 2" key="1">
    <citation type="submission" date="2020-07" db="EMBL/GenBank/DDBJ databases">
        <title>Genomic Encyclopedia of Type Strains, Phase IV (KMG-V): Genome sequencing to study the core and pangenomes of soil and plant-associated prokaryotes.</title>
        <authorList>
            <person name="Whitman W."/>
        </authorList>
    </citation>
    <scope>NUCLEOTIDE SEQUENCE [LARGE SCALE GENOMIC DNA]</scope>
    <source>
        <strain evidence="1 2">M8UP30</strain>
    </source>
</reference>
<dbReference type="InterPro" id="IPR027417">
    <property type="entry name" value="P-loop_NTPase"/>
</dbReference>
<sequence>MDRFTLAVDGELESVRAGSGVLKAIRGEYGSGKTFFGRWLQERAKRNGFAVAEVQISETETPLHRLETVYRRLMERLSTADQEQGAFRSIVDAWFFSLEEDLLQANGGQQLNETDLLDRTNELMEKRLASITKMAPAFAATLRAYRSALAEGQIEEAEALLSWLAGQPNVSATAKRRAGIKGNVDHFGALSFLQGLLVLLRDAGYAGLIVVLDEVETLQRVRGDVREKGLNALRQLIDEVYGGRFPGLYLLVTGTPAFFDGPQGIQRLPPLAQRLHVEFGPEDRFDNPRAVQIRLRNLNIDGLTEVGRKVRDLVAEGSHAEDRIRTLADDAFLKKLAVAMVGKLGGKVGIAPRLYLKRLVGDILDRIEQFPDFDPQKHFELTVAGAELSFEERSAASVDEIHLEL</sequence>
<dbReference type="SUPFAM" id="SSF52540">
    <property type="entry name" value="P-loop containing nucleoside triphosphate hydrolases"/>
    <property type="match status" value="1"/>
</dbReference>
<accession>A0A7Y9T762</accession>
<name>A0A7Y9T762_9BACT</name>
<dbReference type="Proteomes" id="UP000534186">
    <property type="component" value="Unassembled WGS sequence"/>
</dbReference>
<evidence type="ECO:0000313" key="2">
    <source>
        <dbReference type="Proteomes" id="UP000534186"/>
    </source>
</evidence>
<dbReference type="AlphaFoldDB" id="A0A7Y9T762"/>
<comment type="caution">
    <text evidence="1">The sequence shown here is derived from an EMBL/GenBank/DDBJ whole genome shotgun (WGS) entry which is preliminary data.</text>
</comment>
<organism evidence="1 2">
    <name type="scientific">Tunturiibacter lichenicola</name>
    <dbReference type="NCBI Taxonomy" id="2051959"/>
    <lineage>
        <taxon>Bacteria</taxon>
        <taxon>Pseudomonadati</taxon>
        <taxon>Acidobacteriota</taxon>
        <taxon>Terriglobia</taxon>
        <taxon>Terriglobales</taxon>
        <taxon>Acidobacteriaceae</taxon>
        <taxon>Tunturiibacter</taxon>
    </lineage>
</organism>
<dbReference type="NCBIfam" id="NF033438">
    <property type="entry name" value="BREX_BrxD"/>
    <property type="match status" value="1"/>
</dbReference>
<gene>
    <name evidence="1" type="ORF">HDF12_004481</name>
</gene>
<protein>
    <recommendedName>
        <fullName evidence="3">BREX system ATP-binding protein BrxD</fullName>
    </recommendedName>
</protein>
<evidence type="ECO:0008006" key="3">
    <source>
        <dbReference type="Google" id="ProtNLM"/>
    </source>
</evidence>
<dbReference type="Pfam" id="PF10923">
    <property type="entry name" value="BrxC_BrxD"/>
    <property type="match status" value="1"/>
</dbReference>
<proteinExistence type="predicted"/>
<dbReference type="EMBL" id="JACCCV010000003">
    <property type="protein sequence ID" value="NYF54059.1"/>
    <property type="molecule type" value="Genomic_DNA"/>
</dbReference>
<dbReference type="InterPro" id="IPR021228">
    <property type="entry name" value="BrxD"/>
</dbReference>
<evidence type="ECO:0000313" key="1">
    <source>
        <dbReference type="EMBL" id="NYF54059.1"/>
    </source>
</evidence>